<dbReference type="InterPro" id="IPR013078">
    <property type="entry name" value="His_Pase_superF_clade-1"/>
</dbReference>
<comment type="caution">
    <text evidence="4">The sequence shown here is derived from an EMBL/GenBank/DDBJ whole genome shotgun (WGS) entry which is preliminary data.</text>
</comment>
<feature type="binding site" evidence="3">
    <location>
        <begin position="8"/>
        <end position="15"/>
    </location>
    <ligand>
        <name>substrate</name>
    </ligand>
</feature>
<dbReference type="GO" id="GO:0045820">
    <property type="term" value="P:negative regulation of glycolytic process"/>
    <property type="evidence" value="ECO:0007669"/>
    <property type="project" value="TreeGrafter"/>
</dbReference>
<organism evidence="4 5">
    <name type="scientific">Tricholomella constricta</name>
    <dbReference type="NCBI Taxonomy" id="117010"/>
    <lineage>
        <taxon>Eukaryota</taxon>
        <taxon>Fungi</taxon>
        <taxon>Dikarya</taxon>
        <taxon>Basidiomycota</taxon>
        <taxon>Agaricomycotina</taxon>
        <taxon>Agaricomycetes</taxon>
        <taxon>Agaricomycetidae</taxon>
        <taxon>Agaricales</taxon>
        <taxon>Tricholomatineae</taxon>
        <taxon>Lyophyllaceae</taxon>
        <taxon>Tricholomella</taxon>
    </lineage>
</organism>
<keyword evidence="5" id="KW-1185">Reference proteome</keyword>
<evidence type="ECO:0000313" key="4">
    <source>
        <dbReference type="EMBL" id="KAF5379134.1"/>
    </source>
</evidence>
<dbReference type="PANTHER" id="PTHR46517:SF1">
    <property type="entry name" value="FRUCTOSE-2,6-BISPHOSPHATASE TIGAR"/>
    <property type="match status" value="1"/>
</dbReference>
<evidence type="ECO:0000313" key="5">
    <source>
        <dbReference type="Proteomes" id="UP000565441"/>
    </source>
</evidence>
<dbReference type="Gene3D" id="3.40.50.1240">
    <property type="entry name" value="Phosphoglycerate mutase-like"/>
    <property type="match status" value="1"/>
</dbReference>
<feature type="active site" description="Tele-phosphohistidine intermediate" evidence="2">
    <location>
        <position position="9"/>
    </location>
</feature>
<protein>
    <recommendedName>
        <fullName evidence="6">Phosphoglycerate mutase-like protein</fullName>
    </recommendedName>
</protein>
<dbReference type="InterPro" id="IPR029033">
    <property type="entry name" value="His_PPase_superfam"/>
</dbReference>
<dbReference type="AlphaFoldDB" id="A0A8H5M3D1"/>
<feature type="active site" description="Proton donor/acceptor" evidence="2">
    <location>
        <position position="84"/>
    </location>
</feature>
<dbReference type="Proteomes" id="UP000565441">
    <property type="component" value="Unassembled WGS sequence"/>
</dbReference>
<dbReference type="CDD" id="cd07067">
    <property type="entry name" value="HP_PGM_like"/>
    <property type="match status" value="1"/>
</dbReference>
<dbReference type="SMART" id="SM00855">
    <property type="entry name" value="PGAM"/>
    <property type="match status" value="1"/>
</dbReference>
<dbReference type="GO" id="GO:0043456">
    <property type="term" value="P:regulation of pentose-phosphate shunt"/>
    <property type="evidence" value="ECO:0007669"/>
    <property type="project" value="TreeGrafter"/>
</dbReference>
<dbReference type="GO" id="GO:0004331">
    <property type="term" value="F:fructose-2,6-bisphosphate 2-phosphatase activity"/>
    <property type="evidence" value="ECO:0007669"/>
    <property type="project" value="TreeGrafter"/>
</dbReference>
<accession>A0A8H5M3D1</accession>
<keyword evidence="1" id="KW-0378">Hydrolase</keyword>
<proteinExistence type="predicted"/>
<dbReference type="SUPFAM" id="SSF53254">
    <property type="entry name" value="Phosphoglycerate mutase-like"/>
    <property type="match status" value="1"/>
</dbReference>
<reference evidence="4 5" key="1">
    <citation type="journal article" date="2020" name="ISME J.">
        <title>Uncovering the hidden diversity of litter-decomposition mechanisms in mushroom-forming fungi.</title>
        <authorList>
            <person name="Floudas D."/>
            <person name="Bentzer J."/>
            <person name="Ahren D."/>
            <person name="Johansson T."/>
            <person name="Persson P."/>
            <person name="Tunlid A."/>
        </authorList>
    </citation>
    <scope>NUCLEOTIDE SEQUENCE [LARGE SCALE GENOMIC DNA]</scope>
    <source>
        <strain evidence="4 5">CBS 661.87</strain>
    </source>
</reference>
<dbReference type="InterPro" id="IPR051695">
    <property type="entry name" value="Phosphoglycerate_Mutase"/>
</dbReference>
<dbReference type="GO" id="GO:0005829">
    <property type="term" value="C:cytosol"/>
    <property type="evidence" value="ECO:0007669"/>
    <property type="project" value="TreeGrafter"/>
</dbReference>
<gene>
    <name evidence="4" type="ORF">D9615_005858</name>
</gene>
<evidence type="ECO:0008006" key="6">
    <source>
        <dbReference type="Google" id="ProtNLM"/>
    </source>
</evidence>
<evidence type="ECO:0000256" key="2">
    <source>
        <dbReference type="PIRSR" id="PIRSR613078-1"/>
    </source>
</evidence>
<dbReference type="EMBL" id="JAACJP010000017">
    <property type="protein sequence ID" value="KAF5379134.1"/>
    <property type="molecule type" value="Genomic_DNA"/>
</dbReference>
<feature type="binding site" evidence="3">
    <location>
        <position position="58"/>
    </location>
    <ligand>
        <name>substrate</name>
    </ligand>
</feature>
<dbReference type="PANTHER" id="PTHR46517">
    <property type="entry name" value="FRUCTOSE-2,6-BISPHOSPHATASE TIGAR"/>
    <property type="match status" value="1"/>
</dbReference>
<evidence type="ECO:0000256" key="3">
    <source>
        <dbReference type="PIRSR" id="PIRSR613078-2"/>
    </source>
</evidence>
<sequence length="266" mass="29375">MITVTFIRHGESEDNTKHIWAGWKDAPLSELGQKQAQAVAKSLATTKFDYVYASPLLRAFATGKAIHESQSHNPPFAVNPKLREQHFGHAESNAWALRIPEGQTADSLMANNIYPVLPTRADRFPEGESLEDLARRAEEAIAECVMPHVGETGVHVAIASHGLCISELIAALLRLDPESRRDVSYTGLLNTAWTRVTVCWKNDRSKDSAVLRVHVTDVNQCEHLASLASHIWNFRVDTSPVAKYNEARAFFGGKLDANIPATTAEI</sequence>
<evidence type="ECO:0000256" key="1">
    <source>
        <dbReference type="ARBA" id="ARBA00022801"/>
    </source>
</evidence>
<dbReference type="Pfam" id="PF00300">
    <property type="entry name" value="His_Phos_1"/>
    <property type="match status" value="1"/>
</dbReference>
<dbReference type="OrthoDB" id="354304at2759"/>
<name>A0A8H5M3D1_9AGAR</name>